<dbReference type="Proteomes" id="UP000813463">
    <property type="component" value="Chromosome 4"/>
</dbReference>
<organism evidence="1 2">
    <name type="scientific">Spinacia oleracea</name>
    <name type="common">Spinach</name>
    <dbReference type="NCBI Taxonomy" id="3562"/>
    <lineage>
        <taxon>Eukaryota</taxon>
        <taxon>Viridiplantae</taxon>
        <taxon>Streptophyta</taxon>
        <taxon>Embryophyta</taxon>
        <taxon>Tracheophyta</taxon>
        <taxon>Spermatophyta</taxon>
        <taxon>Magnoliopsida</taxon>
        <taxon>eudicotyledons</taxon>
        <taxon>Gunneridae</taxon>
        <taxon>Pentapetalae</taxon>
        <taxon>Caryophyllales</taxon>
        <taxon>Chenopodiaceae</taxon>
        <taxon>Chenopodioideae</taxon>
        <taxon>Anserineae</taxon>
        <taxon>Spinacia</taxon>
    </lineage>
</organism>
<dbReference type="InterPro" id="IPR036691">
    <property type="entry name" value="Endo/exonu/phosph_ase_sf"/>
</dbReference>
<evidence type="ECO:0000313" key="2">
    <source>
        <dbReference type="RefSeq" id="XP_021846143.1"/>
    </source>
</evidence>
<dbReference type="RefSeq" id="XP_021846143.1">
    <property type="nucleotide sequence ID" value="XM_021990451.1"/>
</dbReference>
<evidence type="ECO:0008006" key="3">
    <source>
        <dbReference type="Google" id="ProtNLM"/>
    </source>
</evidence>
<evidence type="ECO:0000313" key="1">
    <source>
        <dbReference type="Proteomes" id="UP000813463"/>
    </source>
</evidence>
<dbReference type="AlphaFoldDB" id="A0A9R0JTM2"/>
<keyword evidence="1" id="KW-1185">Reference proteome</keyword>
<dbReference type="OrthoDB" id="1001526at2759"/>
<dbReference type="SUPFAM" id="SSF56219">
    <property type="entry name" value="DNase I-like"/>
    <property type="match status" value="1"/>
</dbReference>
<name>A0A9R0JTM2_SPIOL</name>
<proteinExistence type="predicted"/>
<dbReference type="KEGG" id="soe:110785938"/>
<dbReference type="PANTHER" id="PTHR33710">
    <property type="entry name" value="BNAC02G09200D PROTEIN"/>
    <property type="match status" value="1"/>
</dbReference>
<accession>A0A9R0JTM2</accession>
<protein>
    <recommendedName>
        <fullName evidence="3">Endonuclease/exonuclease/phosphatase domain-containing protein</fullName>
    </recommendedName>
</protein>
<gene>
    <name evidence="2" type="primary">LOC110785938</name>
</gene>
<reference evidence="2" key="2">
    <citation type="submission" date="2025-08" db="UniProtKB">
        <authorList>
            <consortium name="RefSeq"/>
        </authorList>
    </citation>
    <scope>IDENTIFICATION</scope>
    <source>
        <tissue evidence="2">Leaf</tissue>
    </source>
</reference>
<dbReference type="PANTHER" id="PTHR33710:SF77">
    <property type="entry name" value="DNASE I-LIKE SUPERFAMILY PROTEIN"/>
    <property type="match status" value="1"/>
</dbReference>
<reference evidence="1" key="1">
    <citation type="journal article" date="2021" name="Nat. Commun.">
        <title>Genomic analyses provide insights into spinach domestication and the genetic basis of agronomic traits.</title>
        <authorList>
            <person name="Cai X."/>
            <person name="Sun X."/>
            <person name="Xu C."/>
            <person name="Sun H."/>
            <person name="Wang X."/>
            <person name="Ge C."/>
            <person name="Zhang Z."/>
            <person name="Wang Q."/>
            <person name="Fei Z."/>
            <person name="Jiao C."/>
            <person name="Wang Q."/>
        </authorList>
    </citation>
    <scope>NUCLEOTIDE SEQUENCE [LARGE SCALE GENOMIC DNA]</scope>
    <source>
        <strain evidence="1">cv. Varoflay</strain>
    </source>
</reference>
<dbReference type="Gene3D" id="3.60.10.10">
    <property type="entry name" value="Endonuclease/exonuclease/phosphatase"/>
    <property type="match status" value="1"/>
</dbReference>
<sequence length="236" mass="27308">MWSPHFINFQMIGRDLHAIYGVVEVNNSNPFQFSLSAIYASTKFKSRLESWNELIDMSKHVSVPWVVMGDFDKITCQSDKLGGNRIKQYRADNFVDAMNECGLIDASSIGSRFTWFNKKKDNPIYQKLDRAWLNMHWLNLFPNSTIHNLPRGTSDHNPIKLNTEQRERRITSAQPNFKLEPLWYAEPGFSNMVDEKLNADCSNFVTKLNNISKTMSAWAKDNIGNILKMGKFYLLD</sequence>
<dbReference type="GeneID" id="110785938"/>